<organism evidence="2 3">
    <name type="scientific">Ditylenchus dipsaci</name>
    <dbReference type="NCBI Taxonomy" id="166011"/>
    <lineage>
        <taxon>Eukaryota</taxon>
        <taxon>Metazoa</taxon>
        <taxon>Ecdysozoa</taxon>
        <taxon>Nematoda</taxon>
        <taxon>Chromadorea</taxon>
        <taxon>Rhabditida</taxon>
        <taxon>Tylenchina</taxon>
        <taxon>Tylenchomorpha</taxon>
        <taxon>Sphaerularioidea</taxon>
        <taxon>Anguinidae</taxon>
        <taxon>Anguininae</taxon>
        <taxon>Ditylenchus</taxon>
    </lineage>
</organism>
<name>A0A915ESE8_9BILA</name>
<sequence length="175" mass="20070">MHGSNASAIKFHITQLPELSIILKAMVMDFTTIEPLRTMRHQHALNQVHWGKMAIILHKRLDKFFVQLLLNKNLAQLLTSKTLRSGRQATKEDQVQAMVNLIKNLSPEEVQAVADQLTNEENELLKAFKKENEPLVLNEMDELSWVRTTAIRLQRLNQSKGKSNSKAPKRPSKKK</sequence>
<dbReference type="WBParaSite" id="jg8812">
    <property type="protein sequence ID" value="jg8812"/>
    <property type="gene ID" value="jg8812"/>
</dbReference>
<evidence type="ECO:0000256" key="1">
    <source>
        <dbReference type="SAM" id="MobiDB-lite"/>
    </source>
</evidence>
<proteinExistence type="predicted"/>
<keyword evidence="2" id="KW-1185">Reference proteome</keyword>
<feature type="region of interest" description="Disordered" evidence="1">
    <location>
        <begin position="156"/>
        <end position="175"/>
    </location>
</feature>
<protein>
    <submittedName>
        <fullName evidence="3">Uncharacterized protein</fullName>
    </submittedName>
</protein>
<reference evidence="3" key="1">
    <citation type="submission" date="2022-11" db="UniProtKB">
        <authorList>
            <consortium name="WormBaseParasite"/>
        </authorList>
    </citation>
    <scope>IDENTIFICATION</scope>
</reference>
<evidence type="ECO:0000313" key="3">
    <source>
        <dbReference type="WBParaSite" id="jg8812"/>
    </source>
</evidence>
<dbReference type="AlphaFoldDB" id="A0A915ESE8"/>
<feature type="compositionally biased region" description="Polar residues" evidence="1">
    <location>
        <begin position="156"/>
        <end position="166"/>
    </location>
</feature>
<evidence type="ECO:0000313" key="2">
    <source>
        <dbReference type="Proteomes" id="UP000887574"/>
    </source>
</evidence>
<accession>A0A915ESE8</accession>
<dbReference type="Proteomes" id="UP000887574">
    <property type="component" value="Unplaced"/>
</dbReference>